<dbReference type="InterPro" id="IPR050469">
    <property type="entry name" value="Diguanylate_Cyclase"/>
</dbReference>
<name>A0A370FEU5_9BURK</name>
<dbReference type="InterPro" id="IPR000160">
    <property type="entry name" value="GGDEF_dom"/>
</dbReference>
<dbReference type="PROSITE" id="PS50887">
    <property type="entry name" value="GGDEF"/>
    <property type="match status" value="1"/>
</dbReference>
<keyword evidence="5" id="KW-1185">Reference proteome</keyword>
<dbReference type="PANTHER" id="PTHR45138">
    <property type="entry name" value="REGULATORY COMPONENTS OF SENSORY TRANSDUCTION SYSTEM"/>
    <property type="match status" value="1"/>
</dbReference>
<dbReference type="SUPFAM" id="SSF55073">
    <property type="entry name" value="Nucleotide cyclase"/>
    <property type="match status" value="1"/>
</dbReference>
<dbReference type="Pfam" id="PF00990">
    <property type="entry name" value="GGDEF"/>
    <property type="match status" value="1"/>
</dbReference>
<evidence type="ECO:0000259" key="3">
    <source>
        <dbReference type="PROSITE" id="PS50887"/>
    </source>
</evidence>
<dbReference type="EC" id="2.7.7.65" evidence="1"/>
<dbReference type="InterPro" id="IPR043128">
    <property type="entry name" value="Rev_trsase/Diguanyl_cyclase"/>
</dbReference>
<dbReference type="InterPro" id="IPR000014">
    <property type="entry name" value="PAS"/>
</dbReference>
<dbReference type="FunFam" id="3.30.70.270:FF:000001">
    <property type="entry name" value="Diguanylate cyclase domain protein"/>
    <property type="match status" value="1"/>
</dbReference>
<dbReference type="GO" id="GO:0052621">
    <property type="term" value="F:diguanylate cyclase activity"/>
    <property type="evidence" value="ECO:0007669"/>
    <property type="project" value="UniProtKB-EC"/>
</dbReference>
<feature type="domain" description="GGDEF" evidence="3">
    <location>
        <begin position="310"/>
        <end position="442"/>
    </location>
</feature>
<accession>A0A370FEU5</accession>
<dbReference type="SUPFAM" id="SSF55785">
    <property type="entry name" value="PYP-like sensor domain (PAS domain)"/>
    <property type="match status" value="1"/>
</dbReference>
<dbReference type="GO" id="GO:0005886">
    <property type="term" value="C:plasma membrane"/>
    <property type="evidence" value="ECO:0007669"/>
    <property type="project" value="TreeGrafter"/>
</dbReference>
<dbReference type="NCBIfam" id="TIGR00254">
    <property type="entry name" value="GGDEF"/>
    <property type="match status" value="1"/>
</dbReference>
<dbReference type="Gene3D" id="3.30.70.270">
    <property type="match status" value="1"/>
</dbReference>
<evidence type="ECO:0000313" key="5">
    <source>
        <dbReference type="Proteomes" id="UP000255265"/>
    </source>
</evidence>
<dbReference type="Pfam" id="PF12860">
    <property type="entry name" value="PAS_7"/>
    <property type="match status" value="1"/>
</dbReference>
<proteinExistence type="predicted"/>
<protein>
    <recommendedName>
        <fullName evidence="1">diguanylate cyclase</fullName>
        <ecNumber evidence="1">2.7.7.65</ecNumber>
    </recommendedName>
</protein>
<comment type="caution">
    <text evidence="4">The sequence shown here is derived from an EMBL/GenBank/DDBJ whole genome shotgun (WGS) entry which is preliminary data.</text>
</comment>
<dbReference type="RefSeq" id="WP_170159372.1">
    <property type="nucleotide sequence ID" value="NZ_QQAV01000005.1"/>
</dbReference>
<dbReference type="Gene3D" id="3.30.450.20">
    <property type="entry name" value="PAS domain"/>
    <property type="match status" value="1"/>
</dbReference>
<dbReference type="InterPro" id="IPR035965">
    <property type="entry name" value="PAS-like_dom_sf"/>
</dbReference>
<dbReference type="CDD" id="cd01949">
    <property type="entry name" value="GGDEF"/>
    <property type="match status" value="1"/>
</dbReference>
<dbReference type="EMBL" id="QQAV01000005">
    <property type="protein sequence ID" value="RDI24112.1"/>
    <property type="molecule type" value="Genomic_DNA"/>
</dbReference>
<evidence type="ECO:0000256" key="1">
    <source>
        <dbReference type="ARBA" id="ARBA00012528"/>
    </source>
</evidence>
<organism evidence="4 5">
    <name type="scientific">Pseudacidovorax intermedius</name>
    <dbReference type="NCBI Taxonomy" id="433924"/>
    <lineage>
        <taxon>Bacteria</taxon>
        <taxon>Pseudomonadati</taxon>
        <taxon>Pseudomonadota</taxon>
        <taxon>Betaproteobacteria</taxon>
        <taxon>Burkholderiales</taxon>
        <taxon>Comamonadaceae</taxon>
        <taxon>Pseudacidovorax</taxon>
    </lineage>
</organism>
<dbReference type="AlphaFoldDB" id="A0A370FEU5"/>
<comment type="catalytic activity">
    <reaction evidence="2">
        <text>2 GTP = 3',3'-c-di-GMP + 2 diphosphate</text>
        <dbReference type="Rhea" id="RHEA:24898"/>
        <dbReference type="ChEBI" id="CHEBI:33019"/>
        <dbReference type="ChEBI" id="CHEBI:37565"/>
        <dbReference type="ChEBI" id="CHEBI:58805"/>
        <dbReference type="EC" id="2.7.7.65"/>
    </reaction>
</comment>
<evidence type="ECO:0000313" key="4">
    <source>
        <dbReference type="EMBL" id="RDI24112.1"/>
    </source>
</evidence>
<dbReference type="SMART" id="SM00267">
    <property type="entry name" value="GGDEF"/>
    <property type="match status" value="1"/>
</dbReference>
<gene>
    <name evidence="4" type="ORF">DFR41_10527</name>
</gene>
<dbReference type="PANTHER" id="PTHR45138:SF9">
    <property type="entry name" value="DIGUANYLATE CYCLASE DGCM-RELATED"/>
    <property type="match status" value="1"/>
</dbReference>
<dbReference type="GO" id="GO:0043709">
    <property type="term" value="P:cell adhesion involved in single-species biofilm formation"/>
    <property type="evidence" value="ECO:0007669"/>
    <property type="project" value="TreeGrafter"/>
</dbReference>
<dbReference type="Proteomes" id="UP000255265">
    <property type="component" value="Unassembled WGS sequence"/>
</dbReference>
<evidence type="ECO:0000256" key="2">
    <source>
        <dbReference type="ARBA" id="ARBA00034247"/>
    </source>
</evidence>
<reference evidence="4 5" key="1">
    <citation type="submission" date="2018-07" db="EMBL/GenBank/DDBJ databases">
        <title>Genomic Encyclopedia of Type Strains, Phase IV (KMG-IV): sequencing the most valuable type-strain genomes for metagenomic binning, comparative biology and taxonomic classification.</title>
        <authorList>
            <person name="Goeker M."/>
        </authorList>
    </citation>
    <scope>NUCLEOTIDE SEQUENCE [LARGE SCALE GENOMIC DNA]</scope>
    <source>
        <strain evidence="4 5">DSM 21352</strain>
    </source>
</reference>
<dbReference type="GO" id="GO:1902201">
    <property type="term" value="P:negative regulation of bacterial-type flagellum-dependent cell motility"/>
    <property type="evidence" value="ECO:0007669"/>
    <property type="project" value="TreeGrafter"/>
</dbReference>
<sequence length="442" mass="48499">MPRRPKTSRPEPADVAAQLLLCHGASALCVYDAQDRITRWNARYPEFFPEVAPLLTVGLHFVETVRPFLRLQHPDASAQEIEEGVAAALRRHRALEGPVRYQRADGGRWLELRMFPQPDGGRIKIWNDVTAEQQAGAAAGDRGMLELLTVAHVGLIVHDVQGRLLYSNARYFSEMFLHVLTALPDVRTRGTHAAFWRQFAEIFGGDPAYEALCGLPGGGRLPRPVTLQARTGHWFRIAEEDWRGGVASVWTDVTDLMQRGQALQAAYGEVMALNAQLRDRAETDSLTGLPNRRHFESVLSRAQRAVDEGARHAVAVVDIDRFKSINDRFGHDVGDRVLTEVGRCMRTALLPGDVLARPGGDEFAIVLQDAGLDEAAARARTLCAEVERLSLPGTADQAIRTSVSVGVAALRALGDPAETMREADLAMFEAKKAGRNRVGVAG</sequence>
<dbReference type="InterPro" id="IPR029787">
    <property type="entry name" value="Nucleotide_cyclase"/>
</dbReference>
<dbReference type="CDD" id="cd00130">
    <property type="entry name" value="PAS"/>
    <property type="match status" value="1"/>
</dbReference>